<dbReference type="PANTHER" id="PTHR35812:SF1">
    <property type="entry name" value="LIPOPROTEIN"/>
    <property type="match status" value="1"/>
</dbReference>
<name>V6HEJ0_9LEPT</name>
<dbReference type="EMBL" id="AHMM02000005">
    <property type="protein sequence ID" value="EQA38806.1"/>
    <property type="molecule type" value="Genomic_DNA"/>
</dbReference>
<dbReference type="PANTHER" id="PTHR35812">
    <property type="entry name" value="LIPOPROTEIN"/>
    <property type="match status" value="1"/>
</dbReference>
<keyword evidence="1" id="KW-0812">Transmembrane</keyword>
<evidence type="ECO:0000256" key="1">
    <source>
        <dbReference type="SAM" id="Phobius"/>
    </source>
</evidence>
<keyword evidence="1" id="KW-0472">Membrane</keyword>
<reference evidence="3 4" key="1">
    <citation type="submission" date="2013-05" db="EMBL/GenBank/DDBJ databases">
        <authorList>
            <person name="Harkins D.M."/>
            <person name="Durkin A.S."/>
            <person name="Brinkac L.M."/>
            <person name="Haft D.H."/>
            <person name="Selengut J.D."/>
            <person name="Sanka R."/>
            <person name="DePew J."/>
            <person name="Purushe J."/>
            <person name="Hartskeerl R.A."/>
            <person name="Ahmed A."/>
            <person name="van der Linden H."/>
            <person name="Goris M.G.A."/>
            <person name="Vinetz J.M."/>
            <person name="Sutton G.G."/>
            <person name="Nierman W.C."/>
            <person name="Fouts D.E."/>
        </authorList>
    </citation>
    <scope>NUCLEOTIDE SEQUENCE [LARGE SCALE GENOMIC DNA]</scope>
    <source>
        <strain evidence="3 4">10</strain>
    </source>
</reference>
<organism evidence="3 4">
    <name type="scientific">Leptospira inadai serovar Lyme str. 10</name>
    <dbReference type="NCBI Taxonomy" id="1049790"/>
    <lineage>
        <taxon>Bacteria</taxon>
        <taxon>Pseudomonadati</taxon>
        <taxon>Spirochaetota</taxon>
        <taxon>Spirochaetia</taxon>
        <taxon>Leptospirales</taxon>
        <taxon>Leptospiraceae</taxon>
        <taxon>Leptospira</taxon>
    </lineage>
</organism>
<evidence type="ECO:0000313" key="3">
    <source>
        <dbReference type="EMBL" id="EQA38806.1"/>
    </source>
</evidence>
<dbReference type="Proteomes" id="UP000018719">
    <property type="component" value="Unassembled WGS sequence"/>
</dbReference>
<sequence length="198" mass="21775">MIGVGGSGRMFMVYSGIRSVLRFSFWLFVLGLFWGFLPIVSAPTARFTVNANDPSVINDGITKLYWQRCIYPYAYSSTATPAGCQKKTAFPGGVTMSFGNASNYCSNYNSGSVTWRLPSIQELKSIVDRSQFAPALNSIFDPGQASSGNGVPDFFWTTTKYAQNTGNIWTVNFYYGYSYFTAGAGNSYYLRCVSSTSP</sequence>
<evidence type="ECO:0000313" key="4">
    <source>
        <dbReference type="Proteomes" id="UP000018719"/>
    </source>
</evidence>
<feature type="transmembrane region" description="Helical" evidence="1">
    <location>
        <begin position="20"/>
        <end position="40"/>
    </location>
</feature>
<accession>V6HEJ0</accession>
<proteinExistence type="predicted"/>
<dbReference type="RefSeq" id="WP_010417769.1">
    <property type="nucleotide sequence ID" value="NZ_AHMM02000005.1"/>
</dbReference>
<dbReference type="STRING" id="1049790.LEP1GSC047_0083"/>
<gene>
    <name evidence="3" type="ORF">LEP1GSC047_0083</name>
</gene>
<feature type="domain" description="Lcl C-terminal" evidence="2">
    <location>
        <begin position="56"/>
        <end position="193"/>
    </location>
</feature>
<evidence type="ECO:0000259" key="2">
    <source>
        <dbReference type="Pfam" id="PF07603"/>
    </source>
</evidence>
<dbReference type="Pfam" id="PF07603">
    <property type="entry name" value="Lcl_C"/>
    <property type="match status" value="1"/>
</dbReference>
<keyword evidence="1" id="KW-1133">Transmembrane helix</keyword>
<dbReference type="InterPro" id="IPR011460">
    <property type="entry name" value="Lcl_C"/>
</dbReference>
<comment type="caution">
    <text evidence="3">The sequence shown here is derived from an EMBL/GenBank/DDBJ whole genome shotgun (WGS) entry which is preliminary data.</text>
</comment>
<dbReference type="AlphaFoldDB" id="V6HEJ0"/>
<protein>
    <submittedName>
        <fullName evidence="3">PF07603 family protein</fullName>
    </submittedName>
</protein>